<name>U1Q2C1_9ACTO</name>
<feature type="compositionally biased region" description="Low complexity" evidence="1">
    <location>
        <begin position="15"/>
        <end position="40"/>
    </location>
</feature>
<comment type="caution">
    <text evidence="2">The sequence shown here is derived from an EMBL/GenBank/DDBJ whole genome shotgun (WGS) entry which is preliminary data.</text>
</comment>
<proteinExistence type="predicted"/>
<feature type="compositionally biased region" description="Basic and acidic residues" evidence="1">
    <location>
        <begin position="1"/>
        <end position="11"/>
    </location>
</feature>
<evidence type="ECO:0000313" key="2">
    <source>
        <dbReference type="EMBL" id="ERH16721.1"/>
    </source>
</evidence>
<gene>
    <name evidence="2" type="ORF">HMPREF1978_00894</name>
</gene>
<dbReference type="HOGENOM" id="CLU_3283443_0_0_11"/>
<evidence type="ECO:0000313" key="3">
    <source>
        <dbReference type="Proteomes" id="UP000016481"/>
    </source>
</evidence>
<dbReference type="Proteomes" id="UP000016481">
    <property type="component" value="Unassembled WGS sequence"/>
</dbReference>
<dbReference type="AlphaFoldDB" id="U1Q2C1"/>
<protein>
    <submittedName>
        <fullName evidence="2">Uncharacterized protein</fullName>
    </submittedName>
</protein>
<dbReference type="EMBL" id="AWSC01000031">
    <property type="protein sequence ID" value="ERH16721.1"/>
    <property type="molecule type" value="Genomic_DNA"/>
</dbReference>
<sequence>MELVERQKSKADLGPSWTALTTLPSPSLTNPTSRLQPTQR</sequence>
<accession>U1Q2C1</accession>
<evidence type="ECO:0000256" key="1">
    <source>
        <dbReference type="SAM" id="MobiDB-lite"/>
    </source>
</evidence>
<reference evidence="2 3" key="1">
    <citation type="submission" date="2013-08" db="EMBL/GenBank/DDBJ databases">
        <authorList>
            <person name="Weinstock G."/>
            <person name="Sodergren E."/>
            <person name="Wylie T."/>
            <person name="Fulton L."/>
            <person name="Fulton R."/>
            <person name="Fronick C."/>
            <person name="O'Laughlin M."/>
            <person name="Godfrey J."/>
            <person name="Miner T."/>
            <person name="Herter B."/>
            <person name="Appelbaum E."/>
            <person name="Cordes M."/>
            <person name="Lek S."/>
            <person name="Wollam A."/>
            <person name="Pepin K.H."/>
            <person name="Palsikar V.B."/>
            <person name="Mitreva M."/>
            <person name="Wilson R.K."/>
        </authorList>
    </citation>
    <scope>NUCLEOTIDE SEQUENCE [LARGE SCALE GENOMIC DNA]</scope>
    <source>
        <strain evidence="2 3">F0530</strain>
    </source>
</reference>
<organism evidence="2 3">
    <name type="scientific">Actinomyces graevenitzii F0530</name>
    <dbReference type="NCBI Taxonomy" id="1321817"/>
    <lineage>
        <taxon>Bacteria</taxon>
        <taxon>Bacillati</taxon>
        <taxon>Actinomycetota</taxon>
        <taxon>Actinomycetes</taxon>
        <taxon>Actinomycetales</taxon>
        <taxon>Actinomycetaceae</taxon>
        <taxon>Actinomyces</taxon>
    </lineage>
</organism>
<feature type="region of interest" description="Disordered" evidence="1">
    <location>
        <begin position="1"/>
        <end position="40"/>
    </location>
</feature>